<dbReference type="InterPro" id="IPR037923">
    <property type="entry name" value="HTH-like"/>
</dbReference>
<name>A0ABN0PFD9_STASI</name>
<accession>A0ABN0PFD9</accession>
<proteinExistence type="predicted"/>
<dbReference type="InterPro" id="IPR003313">
    <property type="entry name" value="AraC-bd"/>
</dbReference>
<dbReference type="InterPro" id="IPR009057">
    <property type="entry name" value="Homeodomain-like_sf"/>
</dbReference>
<gene>
    <name evidence="5" type="ORF">SSIM_03140</name>
</gene>
<dbReference type="PANTHER" id="PTHR43280">
    <property type="entry name" value="ARAC-FAMILY TRANSCRIPTIONAL REGULATOR"/>
    <property type="match status" value="1"/>
</dbReference>
<evidence type="ECO:0000313" key="5">
    <source>
        <dbReference type="EMBL" id="ERS94469.1"/>
    </source>
</evidence>
<evidence type="ECO:0000256" key="3">
    <source>
        <dbReference type="ARBA" id="ARBA00023163"/>
    </source>
</evidence>
<dbReference type="PROSITE" id="PS00041">
    <property type="entry name" value="HTH_ARAC_FAMILY_1"/>
    <property type="match status" value="1"/>
</dbReference>
<protein>
    <recommendedName>
        <fullName evidence="4">HTH araC/xylS-type domain-containing protein</fullName>
    </recommendedName>
</protein>
<evidence type="ECO:0000259" key="4">
    <source>
        <dbReference type="PROSITE" id="PS01124"/>
    </source>
</evidence>
<keyword evidence="2" id="KW-0238">DNA-binding</keyword>
<evidence type="ECO:0000256" key="1">
    <source>
        <dbReference type="ARBA" id="ARBA00023015"/>
    </source>
</evidence>
<sequence length="283" mass="32710">MQVFWTKLKKTSYEAQVDECGKENLYVGNGYEYEVTKPAVLHIVTQGTGTFTVNDTTYHLKKGDVFLLLKGMHVKYHATGETPWHYMWVGFSGTHAISFITRTSLSDEFVLLNQNTETLFKLIFKICILANSHTPEDTHDILLKIRLFELLYFLTQQNQKEIVIPDQREATDLKDALEYFNDNFKSKDTTVDNAAQVANMSRSQLYKRFKKQFGASPSRYLTDLRMAFAAEQLKFTNKTVQAIADELNYDVSLAFSKAFSKYFNCPPTQYRKNYKARKALQSE</sequence>
<keyword evidence="6" id="KW-1185">Reference proteome</keyword>
<dbReference type="InterPro" id="IPR018060">
    <property type="entry name" value="HTH_AraC"/>
</dbReference>
<dbReference type="SUPFAM" id="SSF51215">
    <property type="entry name" value="Regulatory protein AraC"/>
    <property type="match status" value="1"/>
</dbReference>
<dbReference type="Gene3D" id="1.10.10.60">
    <property type="entry name" value="Homeodomain-like"/>
    <property type="match status" value="2"/>
</dbReference>
<dbReference type="PANTHER" id="PTHR43280:SF11">
    <property type="entry name" value="RCS-SPECIFIC HTH-TYPE TRANSCRIPTIONAL ACTIVATOR RCLR"/>
    <property type="match status" value="1"/>
</dbReference>
<keyword evidence="3" id="KW-0804">Transcription</keyword>
<evidence type="ECO:0000313" key="6">
    <source>
        <dbReference type="Proteomes" id="UP000017131"/>
    </source>
</evidence>
<dbReference type="SMART" id="SM00342">
    <property type="entry name" value="HTH_ARAC"/>
    <property type="match status" value="1"/>
</dbReference>
<comment type="caution">
    <text evidence="5">The sequence shown here is derived from an EMBL/GenBank/DDBJ whole genome shotgun (WGS) entry which is preliminary data.</text>
</comment>
<feature type="domain" description="HTH araC/xylS-type" evidence="4">
    <location>
        <begin position="174"/>
        <end position="273"/>
    </location>
</feature>
<keyword evidence="1" id="KW-0805">Transcription regulation</keyword>
<organism evidence="5 6">
    <name type="scientific">Staphylococcus simulans UMC-CNS-990</name>
    <dbReference type="NCBI Taxonomy" id="1405498"/>
    <lineage>
        <taxon>Bacteria</taxon>
        <taxon>Bacillati</taxon>
        <taxon>Bacillota</taxon>
        <taxon>Bacilli</taxon>
        <taxon>Bacillales</taxon>
        <taxon>Staphylococcaceae</taxon>
        <taxon>Staphylococcus</taxon>
    </lineage>
</organism>
<reference evidence="5 6" key="1">
    <citation type="journal article" date="2013" name="Genome Announc.">
        <title>Draft Genome Sequence of Staphylococcus simulans UMC-CNS-990, Isolated from a Case of Chronic Bovine Mastitis.</title>
        <authorList>
            <person name="Calcutt M.J."/>
            <person name="Foecking M.F."/>
            <person name="Hsieh H.Y."/>
            <person name="Perry J."/>
            <person name="Stewart G.C."/>
            <person name="Middleton J.R."/>
        </authorList>
    </citation>
    <scope>NUCLEOTIDE SEQUENCE [LARGE SCALE GENOMIC DNA]</scope>
    <source>
        <strain evidence="5 6">UMC-CNS-990</strain>
    </source>
</reference>
<dbReference type="Proteomes" id="UP000017131">
    <property type="component" value="Unassembled WGS sequence"/>
</dbReference>
<dbReference type="InterPro" id="IPR018062">
    <property type="entry name" value="HTH_AraC-typ_CS"/>
</dbReference>
<dbReference type="EMBL" id="AXDY01000002">
    <property type="protein sequence ID" value="ERS94469.1"/>
    <property type="molecule type" value="Genomic_DNA"/>
</dbReference>
<dbReference type="Pfam" id="PF02311">
    <property type="entry name" value="AraC_binding"/>
    <property type="match status" value="1"/>
</dbReference>
<dbReference type="SUPFAM" id="SSF46689">
    <property type="entry name" value="Homeodomain-like"/>
    <property type="match status" value="2"/>
</dbReference>
<dbReference type="Pfam" id="PF12833">
    <property type="entry name" value="HTH_18"/>
    <property type="match status" value="1"/>
</dbReference>
<evidence type="ECO:0000256" key="2">
    <source>
        <dbReference type="ARBA" id="ARBA00023125"/>
    </source>
</evidence>
<dbReference type="CDD" id="cd06986">
    <property type="entry name" value="cupin_MmsR-like_N"/>
    <property type="match status" value="1"/>
</dbReference>
<dbReference type="InterPro" id="IPR014710">
    <property type="entry name" value="RmlC-like_jellyroll"/>
</dbReference>
<dbReference type="PROSITE" id="PS01124">
    <property type="entry name" value="HTH_ARAC_FAMILY_2"/>
    <property type="match status" value="1"/>
</dbReference>
<dbReference type="Gene3D" id="2.60.120.10">
    <property type="entry name" value="Jelly Rolls"/>
    <property type="match status" value="1"/>
</dbReference>